<dbReference type="AlphaFoldDB" id="A0A8J8FD51"/>
<evidence type="ECO:0000313" key="2">
    <source>
        <dbReference type="EMBL" id="NNV55813.1"/>
    </source>
</evidence>
<accession>A0A8J8FD51</accession>
<sequence length="264" mass="30376">MKKRLPFVLKTAFLIAFVLVQFCAFAGKEKREYYSLTVYHFATAQQQQLIEQYLQNAYLPALHKMGYTKLGVFTSWANDTSADKRIYVFQTISSLQELATQQEKLDADAAYQSAGEAYINAPYTSPAFSRKENIVLYAFPLAPKMQVPQLKSPNSERVYELRSYESTSEKIFANKVKMFNDGDEVGLFKRLNFNAAFYSSVIAGSKMPNLMYMTCFENMADRDAHWKTFGDDAYWKTLSAKPEYQHNVSKNDMVFLRPTAYSDF</sequence>
<dbReference type="Gene3D" id="3.30.70.100">
    <property type="match status" value="2"/>
</dbReference>
<gene>
    <name evidence="2" type="ORF">GD597_10110</name>
</gene>
<dbReference type="Proteomes" id="UP000598971">
    <property type="component" value="Unassembled WGS sequence"/>
</dbReference>
<reference evidence="2" key="1">
    <citation type="submission" date="2019-10" db="EMBL/GenBank/DDBJ databases">
        <title>Draft genome sequence of Panacibacter sp. KCS-6.</title>
        <authorList>
            <person name="Yim K.J."/>
        </authorList>
    </citation>
    <scope>NUCLEOTIDE SEQUENCE</scope>
    <source>
        <strain evidence="2">KCS-6</strain>
    </source>
</reference>
<feature type="domain" description="NIPSNAP" evidence="1">
    <location>
        <begin position="159"/>
        <end position="262"/>
    </location>
</feature>
<dbReference type="Pfam" id="PF07978">
    <property type="entry name" value="NIPSNAP"/>
    <property type="match status" value="1"/>
</dbReference>
<dbReference type="InterPro" id="IPR011008">
    <property type="entry name" value="Dimeric_a/b-barrel"/>
</dbReference>
<evidence type="ECO:0000259" key="1">
    <source>
        <dbReference type="Pfam" id="PF07978"/>
    </source>
</evidence>
<keyword evidence="3" id="KW-1185">Reference proteome</keyword>
<organism evidence="2 3">
    <name type="scientific">Limnovirga soli</name>
    <dbReference type="NCBI Taxonomy" id="2656915"/>
    <lineage>
        <taxon>Bacteria</taxon>
        <taxon>Pseudomonadati</taxon>
        <taxon>Bacteroidota</taxon>
        <taxon>Chitinophagia</taxon>
        <taxon>Chitinophagales</taxon>
        <taxon>Chitinophagaceae</taxon>
        <taxon>Limnovirga</taxon>
    </lineage>
</organism>
<evidence type="ECO:0000313" key="3">
    <source>
        <dbReference type="Proteomes" id="UP000598971"/>
    </source>
</evidence>
<dbReference type="InterPro" id="IPR012577">
    <property type="entry name" value="NIPSNAP"/>
</dbReference>
<dbReference type="RefSeq" id="WP_171607742.1">
    <property type="nucleotide sequence ID" value="NZ_WHPF01000006.1"/>
</dbReference>
<dbReference type="SUPFAM" id="SSF54909">
    <property type="entry name" value="Dimeric alpha+beta barrel"/>
    <property type="match status" value="1"/>
</dbReference>
<name>A0A8J8FD51_9BACT</name>
<dbReference type="EMBL" id="WHPF01000006">
    <property type="protein sequence ID" value="NNV55813.1"/>
    <property type="molecule type" value="Genomic_DNA"/>
</dbReference>
<proteinExistence type="predicted"/>
<comment type="caution">
    <text evidence="2">The sequence shown here is derived from an EMBL/GenBank/DDBJ whole genome shotgun (WGS) entry which is preliminary data.</text>
</comment>
<protein>
    <submittedName>
        <fullName evidence="2">NIPSNAP family containing protein</fullName>
    </submittedName>
</protein>